<feature type="transmembrane region" description="Helical" evidence="7">
    <location>
        <begin position="56"/>
        <end position="78"/>
    </location>
</feature>
<dbReference type="PANTHER" id="PTHR10430:SF16">
    <property type="entry name" value="PEROXIREDOXIN-5, MITOCHONDRIAL"/>
    <property type="match status" value="1"/>
</dbReference>
<proteinExistence type="inferred from homology"/>
<feature type="active site" description="Cysteine sulfenic acid (-SOH) intermediate" evidence="5">
    <location>
        <position position="160"/>
    </location>
</feature>
<protein>
    <recommendedName>
        <fullName evidence="8">Thioredoxin domain-containing protein</fullName>
    </recommendedName>
</protein>
<dbReference type="EMBL" id="CDMZ01000105">
    <property type="protein sequence ID" value="CEM06731.1"/>
    <property type="molecule type" value="Genomic_DNA"/>
</dbReference>
<dbReference type="AlphaFoldDB" id="A0A0G4F4K1"/>
<dbReference type="CDD" id="cd03013">
    <property type="entry name" value="PRX5_like"/>
    <property type="match status" value="1"/>
</dbReference>
<dbReference type="GO" id="GO:0045454">
    <property type="term" value="P:cell redox homeostasis"/>
    <property type="evidence" value="ECO:0007669"/>
    <property type="project" value="TreeGrafter"/>
</dbReference>
<keyword evidence="6" id="KW-0676">Redox-active center</keyword>
<evidence type="ECO:0000256" key="4">
    <source>
        <dbReference type="ARBA" id="ARBA00023002"/>
    </source>
</evidence>
<comment type="function">
    <text evidence="6">Thiol-specific peroxidase that catalyzes the reduction of hydrogen peroxide and organic hydroperoxides to water and alcohols, respectively. Plays a role in cell protection against oxidative stress by detoxifying peroxides.</text>
</comment>
<dbReference type="InterPro" id="IPR013740">
    <property type="entry name" value="Redoxin"/>
</dbReference>
<reference evidence="9" key="1">
    <citation type="submission" date="2014-11" db="EMBL/GenBank/DDBJ databases">
        <authorList>
            <person name="Otto D Thomas"/>
            <person name="Naeem Raeece"/>
        </authorList>
    </citation>
    <scope>NUCLEOTIDE SEQUENCE</scope>
</reference>
<keyword evidence="2 6" id="KW-0575">Peroxidase</keyword>
<dbReference type="GO" id="GO:0008379">
    <property type="term" value="F:thioredoxin peroxidase activity"/>
    <property type="evidence" value="ECO:0007669"/>
    <property type="project" value="InterPro"/>
</dbReference>
<dbReference type="Pfam" id="PF08534">
    <property type="entry name" value="Redoxin"/>
    <property type="match status" value="1"/>
</dbReference>
<dbReference type="GO" id="GO:0034599">
    <property type="term" value="P:cellular response to oxidative stress"/>
    <property type="evidence" value="ECO:0007669"/>
    <property type="project" value="InterPro"/>
</dbReference>
<evidence type="ECO:0000256" key="7">
    <source>
        <dbReference type="SAM" id="Phobius"/>
    </source>
</evidence>
<dbReference type="PANTHER" id="PTHR10430">
    <property type="entry name" value="PEROXIREDOXIN"/>
    <property type="match status" value="1"/>
</dbReference>
<dbReference type="InterPro" id="IPR013766">
    <property type="entry name" value="Thioredoxin_domain"/>
</dbReference>
<keyword evidence="7" id="KW-0472">Membrane</keyword>
<accession>A0A0G4F4K1</accession>
<dbReference type="VEuPathDB" id="CryptoDB:Cvel_15038"/>
<dbReference type="GO" id="GO:0042744">
    <property type="term" value="P:hydrogen peroxide catabolic process"/>
    <property type="evidence" value="ECO:0007669"/>
    <property type="project" value="TreeGrafter"/>
</dbReference>
<organism evidence="9">
    <name type="scientific">Chromera velia CCMP2878</name>
    <dbReference type="NCBI Taxonomy" id="1169474"/>
    <lineage>
        <taxon>Eukaryota</taxon>
        <taxon>Sar</taxon>
        <taxon>Alveolata</taxon>
        <taxon>Colpodellida</taxon>
        <taxon>Chromeraceae</taxon>
        <taxon>Chromera</taxon>
    </lineage>
</organism>
<keyword evidence="4 6" id="KW-0560">Oxidoreductase</keyword>
<dbReference type="Gene3D" id="3.40.30.10">
    <property type="entry name" value="Glutaredoxin"/>
    <property type="match status" value="1"/>
</dbReference>
<evidence type="ECO:0000256" key="6">
    <source>
        <dbReference type="RuleBase" id="RU366011"/>
    </source>
</evidence>
<keyword evidence="7" id="KW-0812">Transmembrane</keyword>
<feature type="domain" description="Thioredoxin" evidence="8">
    <location>
        <begin position="100"/>
        <end position="273"/>
    </location>
</feature>
<sequence length="281" mass="31352">MHFEPSPGFLTLGDVLSFAFPRLACFVEAGFGKELLWTLKVHYLDLLFLTLHTSPIAMKFVALAFGLFATANAFMPAVRTQRASLRRHGMGACSSLQMALKEGDKVPSCSWPIRKYMGSTYTTPDGKVNPYIWDTLNTDDVFKGRRVVVFSLPGAFTPTCSSAHLPKYEELYDEIGDLGVDGIYCMSVNDAFVMNAWKKDQKVNKINFVPDGSGTFTEAMGMLVDKDNLGFGKRSWRYSMVVKDGVIEKMFVEPGFQDNAPDDPYEVSDAETMTEYLRANS</sequence>
<keyword evidence="7" id="KW-1133">Transmembrane helix</keyword>
<comment type="similarity">
    <text evidence="1 6">Belongs to the peroxiredoxin family. Prx5 subfamily.</text>
</comment>
<evidence type="ECO:0000256" key="3">
    <source>
        <dbReference type="ARBA" id="ARBA00022862"/>
    </source>
</evidence>
<dbReference type="PROSITE" id="PS51352">
    <property type="entry name" value="THIOREDOXIN_2"/>
    <property type="match status" value="1"/>
</dbReference>
<dbReference type="InterPro" id="IPR037944">
    <property type="entry name" value="PRX5-like"/>
</dbReference>
<keyword evidence="3 6" id="KW-0049">Antioxidant</keyword>
<evidence type="ECO:0000256" key="1">
    <source>
        <dbReference type="ARBA" id="ARBA00010505"/>
    </source>
</evidence>
<gene>
    <name evidence="9" type="ORF">Cvel_15038</name>
</gene>
<dbReference type="InterPro" id="IPR036249">
    <property type="entry name" value="Thioredoxin-like_sf"/>
</dbReference>
<evidence type="ECO:0000259" key="8">
    <source>
        <dbReference type="PROSITE" id="PS51352"/>
    </source>
</evidence>
<dbReference type="GO" id="GO:0005737">
    <property type="term" value="C:cytoplasm"/>
    <property type="evidence" value="ECO:0007669"/>
    <property type="project" value="TreeGrafter"/>
</dbReference>
<evidence type="ECO:0000256" key="2">
    <source>
        <dbReference type="ARBA" id="ARBA00022559"/>
    </source>
</evidence>
<name>A0A0G4F4K1_9ALVE</name>
<evidence type="ECO:0000313" key="9">
    <source>
        <dbReference type="EMBL" id="CEM06731.1"/>
    </source>
</evidence>
<dbReference type="SUPFAM" id="SSF52833">
    <property type="entry name" value="Thioredoxin-like"/>
    <property type="match status" value="1"/>
</dbReference>
<dbReference type="PhylomeDB" id="A0A0G4F4K1"/>
<evidence type="ECO:0000256" key="5">
    <source>
        <dbReference type="PIRSR" id="PIRSR637944-1"/>
    </source>
</evidence>